<evidence type="ECO:0000313" key="3">
    <source>
        <dbReference type="Proteomes" id="UP001500449"/>
    </source>
</evidence>
<comment type="caution">
    <text evidence="2">The sequence shown here is derived from an EMBL/GenBank/DDBJ whole genome shotgun (WGS) entry which is preliminary data.</text>
</comment>
<dbReference type="Pfam" id="PF01370">
    <property type="entry name" value="Epimerase"/>
    <property type="match status" value="1"/>
</dbReference>
<dbReference type="InterPro" id="IPR051783">
    <property type="entry name" value="NAD(P)-dependent_oxidoreduct"/>
</dbReference>
<dbReference type="EMBL" id="BAAAQK010000024">
    <property type="protein sequence ID" value="GAA1869665.1"/>
    <property type="molecule type" value="Genomic_DNA"/>
</dbReference>
<proteinExistence type="predicted"/>
<dbReference type="PANTHER" id="PTHR48079:SF6">
    <property type="entry name" value="NAD(P)-BINDING DOMAIN-CONTAINING PROTEIN-RELATED"/>
    <property type="match status" value="1"/>
</dbReference>
<reference evidence="2 3" key="1">
    <citation type="journal article" date="2019" name="Int. J. Syst. Evol. Microbiol.">
        <title>The Global Catalogue of Microorganisms (GCM) 10K type strain sequencing project: providing services to taxonomists for standard genome sequencing and annotation.</title>
        <authorList>
            <consortium name="The Broad Institute Genomics Platform"/>
            <consortium name="The Broad Institute Genome Sequencing Center for Infectious Disease"/>
            <person name="Wu L."/>
            <person name="Ma J."/>
        </authorList>
    </citation>
    <scope>NUCLEOTIDE SEQUENCE [LARGE SCALE GENOMIC DNA]</scope>
    <source>
        <strain evidence="2 3">JCM 16009</strain>
    </source>
</reference>
<evidence type="ECO:0000259" key="1">
    <source>
        <dbReference type="Pfam" id="PF01370"/>
    </source>
</evidence>
<dbReference type="InterPro" id="IPR036291">
    <property type="entry name" value="NAD(P)-bd_dom_sf"/>
</dbReference>
<dbReference type="Proteomes" id="UP001500449">
    <property type="component" value="Unassembled WGS sequence"/>
</dbReference>
<evidence type="ECO:0000313" key="2">
    <source>
        <dbReference type="EMBL" id="GAA1869665.1"/>
    </source>
</evidence>
<gene>
    <name evidence="2" type="ORF">GCM10009836_57820</name>
</gene>
<organism evidence="2 3">
    <name type="scientific">Pseudonocardia ailaonensis</name>
    <dbReference type="NCBI Taxonomy" id="367279"/>
    <lineage>
        <taxon>Bacteria</taxon>
        <taxon>Bacillati</taxon>
        <taxon>Actinomycetota</taxon>
        <taxon>Actinomycetes</taxon>
        <taxon>Pseudonocardiales</taxon>
        <taxon>Pseudonocardiaceae</taxon>
        <taxon>Pseudonocardia</taxon>
    </lineage>
</organism>
<dbReference type="RefSeq" id="WP_344424040.1">
    <property type="nucleotide sequence ID" value="NZ_BAAAQK010000024.1"/>
</dbReference>
<name>A0ABN2NI98_9PSEU</name>
<dbReference type="PANTHER" id="PTHR48079">
    <property type="entry name" value="PROTEIN YEEZ"/>
    <property type="match status" value="1"/>
</dbReference>
<feature type="domain" description="NAD-dependent epimerase/dehydratase" evidence="1">
    <location>
        <begin position="3"/>
        <end position="216"/>
    </location>
</feature>
<keyword evidence="3" id="KW-1185">Reference proteome</keyword>
<dbReference type="SUPFAM" id="SSF51735">
    <property type="entry name" value="NAD(P)-binding Rossmann-fold domains"/>
    <property type="match status" value="1"/>
</dbReference>
<sequence length="302" mass="30610">MLLVTGATGYLGSVLAGLLAARGRPFRALVRDPAKAVLLPPGTEAAVGALGDPGVLDAALDGCDGVLHLAGLVGGTPEQIHAANVEGTRAVVAAAQRAGVARYVQVSSAAAVLDDAGVVSEEPRRPQVLTDPYSTAKAEADALVLGSGLAASIVLPTSVYGPSPAGPLSYNALLRGVVSGEVTEVVDATMGWVLAEDTAAGILLALDHGEPGRRYVLNGEVARFPGVLNRAAELLGSPRRVTALPAGSTLGPAASAFARRSEAYGRFPPVRMVDDGARALGFAPRGVEEGLALTAPWLRAHL</sequence>
<accession>A0ABN2NI98</accession>
<dbReference type="Gene3D" id="3.40.50.720">
    <property type="entry name" value="NAD(P)-binding Rossmann-like Domain"/>
    <property type="match status" value="1"/>
</dbReference>
<dbReference type="InterPro" id="IPR001509">
    <property type="entry name" value="Epimerase_deHydtase"/>
</dbReference>
<protein>
    <submittedName>
        <fullName evidence="2">NAD-dependent epimerase/dehydratase family protein</fullName>
    </submittedName>
</protein>